<keyword evidence="11" id="KW-0407">Ion channel</keyword>
<proteinExistence type="inferred from homology"/>
<comment type="catalytic activity">
    <reaction evidence="14">
        <text>K(+)(in) = K(+)(out)</text>
        <dbReference type="Rhea" id="RHEA:29463"/>
        <dbReference type="ChEBI" id="CHEBI:29103"/>
    </reaction>
</comment>
<evidence type="ECO:0000256" key="16">
    <source>
        <dbReference type="ARBA" id="ARBA00044317"/>
    </source>
</evidence>
<feature type="transmembrane region" description="Helical" evidence="18">
    <location>
        <begin position="459"/>
        <end position="479"/>
    </location>
</feature>
<feature type="region of interest" description="Disordered" evidence="17">
    <location>
        <begin position="179"/>
        <end position="237"/>
    </location>
</feature>
<evidence type="ECO:0000256" key="11">
    <source>
        <dbReference type="ARBA" id="ARBA00023303"/>
    </source>
</evidence>
<dbReference type="Pfam" id="PF06736">
    <property type="entry name" value="TMEM175"/>
    <property type="match status" value="1"/>
</dbReference>
<dbReference type="GO" id="GO:0016020">
    <property type="term" value="C:membrane"/>
    <property type="evidence" value="ECO:0007669"/>
    <property type="project" value="UniProtKB-SubCell"/>
</dbReference>
<sequence>MIDDMYLAVVMVVSLMGLWFRHVRIFATTTHGDSMISFLNILFVGLMAFTPFTLKLNTDWGQLFFAAFLHYLFLMLMELCLIASWIYIVIGRHLTYDASEMDNDHVILLTLDLIMPLFVYAICMIVARFDTGVDQFVLFIIPIVDLLASLKVDAIAGVYYAIKKTILLIKHRIADKNTKKEAPAQTELSDVQLQSSSSPHHLVPPIQNLNSVGSTTPEHSPRLTDITPRDNNTQTDDLNTSVTNYDLEQHTFLGVKLHKSEHHKYDVKKHGSFEEHHHEVLLERVKYFSDAVFGIVITILLLKLHAPHVPSLGVAHSSLVTNDTITNTTSSEDNVLTNCNDPLCGTNYLIDALNGMQSEFFAFAITVAVIGSIWRRHISCFQGLKHCNRLVLLLNFLVLSACAFIPYAIALWFALNLPSSFIVSSFIANFSIVILYILCHFTHLSKTHSIKQRWRIFELFHLLLIMFVMVISIIVVFLPNDKGNIAAIVLAAAVIPFLEILHTIEYLDITAWMWRLMFCIYRRRGGIVKKNENKI</sequence>
<evidence type="ECO:0000256" key="5">
    <source>
        <dbReference type="ARBA" id="ARBA00022692"/>
    </source>
</evidence>
<evidence type="ECO:0000256" key="2">
    <source>
        <dbReference type="ARBA" id="ARBA00006920"/>
    </source>
</evidence>
<feature type="transmembrane region" description="Helical" evidence="18">
    <location>
        <begin position="485"/>
        <end position="507"/>
    </location>
</feature>
<evidence type="ECO:0000256" key="13">
    <source>
        <dbReference type="ARBA" id="ARBA00030477"/>
    </source>
</evidence>
<evidence type="ECO:0000256" key="9">
    <source>
        <dbReference type="ARBA" id="ARBA00023065"/>
    </source>
</evidence>
<evidence type="ECO:0000313" key="19">
    <source>
        <dbReference type="EMBL" id="KAL0480868.1"/>
    </source>
</evidence>
<feature type="transmembrane region" description="Helical" evidence="18">
    <location>
        <begin position="106"/>
        <end position="127"/>
    </location>
</feature>
<feature type="transmembrane region" description="Helical" evidence="18">
    <location>
        <begin position="421"/>
        <end position="439"/>
    </location>
</feature>
<feature type="transmembrane region" description="Helical" evidence="18">
    <location>
        <begin position="390"/>
        <end position="415"/>
    </location>
</feature>
<keyword evidence="9" id="KW-0406">Ion transport</keyword>
<feature type="compositionally biased region" description="Polar residues" evidence="17">
    <location>
        <begin position="207"/>
        <end position="218"/>
    </location>
</feature>
<keyword evidence="5 18" id="KW-0812">Transmembrane</keyword>
<feature type="transmembrane region" description="Helical" evidence="18">
    <location>
        <begin position="139"/>
        <end position="162"/>
    </location>
</feature>
<dbReference type="EMBL" id="JAOPGA020000701">
    <property type="protein sequence ID" value="KAL0480868.1"/>
    <property type="molecule type" value="Genomic_DNA"/>
</dbReference>
<evidence type="ECO:0000256" key="4">
    <source>
        <dbReference type="ARBA" id="ARBA00022538"/>
    </source>
</evidence>
<keyword evidence="8 18" id="KW-1133">Transmembrane helix</keyword>
<dbReference type="GO" id="GO:0005267">
    <property type="term" value="F:potassium channel activity"/>
    <property type="evidence" value="ECO:0007669"/>
    <property type="project" value="UniProtKB-KW"/>
</dbReference>
<name>A0AAW2YV63_9EUKA</name>
<keyword evidence="7" id="KW-0630">Potassium</keyword>
<evidence type="ECO:0000256" key="6">
    <source>
        <dbReference type="ARBA" id="ARBA00022826"/>
    </source>
</evidence>
<comment type="catalytic activity">
    <reaction evidence="12">
        <text>H(+)(in) = H(+)(out)</text>
        <dbReference type="Rhea" id="RHEA:34979"/>
        <dbReference type="ChEBI" id="CHEBI:15378"/>
    </reaction>
</comment>
<reference evidence="19 20" key="1">
    <citation type="submission" date="2024-03" db="EMBL/GenBank/DDBJ databases">
        <title>The Acrasis kona genome and developmental transcriptomes reveal deep origins of eukaryotic multicellular pathways.</title>
        <authorList>
            <person name="Sheikh S."/>
            <person name="Fu C.-J."/>
            <person name="Brown M.W."/>
            <person name="Baldauf S.L."/>
        </authorList>
    </citation>
    <scope>NUCLEOTIDE SEQUENCE [LARGE SCALE GENOMIC DNA]</scope>
    <source>
        <strain evidence="19 20">ATCC MYA-3509</strain>
    </source>
</reference>
<evidence type="ECO:0000256" key="8">
    <source>
        <dbReference type="ARBA" id="ARBA00022989"/>
    </source>
</evidence>
<evidence type="ECO:0000256" key="7">
    <source>
        <dbReference type="ARBA" id="ARBA00022958"/>
    </source>
</evidence>
<gene>
    <name evidence="19" type="ORF">AKO1_004051</name>
</gene>
<dbReference type="AlphaFoldDB" id="A0AAW2YV63"/>
<evidence type="ECO:0000256" key="10">
    <source>
        <dbReference type="ARBA" id="ARBA00023136"/>
    </source>
</evidence>
<feature type="transmembrane region" description="Helical" evidence="18">
    <location>
        <begin position="287"/>
        <end position="306"/>
    </location>
</feature>
<accession>A0AAW2YV63</accession>
<feature type="transmembrane region" description="Helical" evidence="18">
    <location>
        <begin position="6"/>
        <end position="23"/>
    </location>
</feature>
<evidence type="ECO:0000256" key="3">
    <source>
        <dbReference type="ARBA" id="ARBA00022448"/>
    </source>
</evidence>
<comment type="caution">
    <text evidence="19">The sequence shown here is derived from an EMBL/GenBank/DDBJ whole genome shotgun (WGS) entry which is preliminary data.</text>
</comment>
<organism evidence="19 20">
    <name type="scientific">Acrasis kona</name>
    <dbReference type="NCBI Taxonomy" id="1008807"/>
    <lineage>
        <taxon>Eukaryota</taxon>
        <taxon>Discoba</taxon>
        <taxon>Heterolobosea</taxon>
        <taxon>Tetramitia</taxon>
        <taxon>Eutetramitia</taxon>
        <taxon>Acrasidae</taxon>
        <taxon>Acrasis</taxon>
    </lineage>
</organism>
<comment type="similarity">
    <text evidence="2">Belongs to the TMEM175 family.</text>
</comment>
<keyword evidence="6" id="KW-0631">Potassium channel</keyword>
<comment type="subcellular location">
    <subcellularLocation>
        <location evidence="1">Membrane</location>
        <topology evidence="1">Multi-pass membrane protein</topology>
    </subcellularLocation>
</comment>
<keyword evidence="10 18" id="KW-0472">Membrane</keyword>
<keyword evidence="4" id="KW-0633">Potassium transport</keyword>
<keyword evidence="3" id="KW-0813">Transport</keyword>
<evidence type="ECO:0000256" key="1">
    <source>
        <dbReference type="ARBA" id="ARBA00004141"/>
    </source>
</evidence>
<dbReference type="Proteomes" id="UP001431209">
    <property type="component" value="Unassembled WGS sequence"/>
</dbReference>
<dbReference type="GO" id="GO:0015252">
    <property type="term" value="F:proton channel activity"/>
    <property type="evidence" value="ECO:0007669"/>
    <property type="project" value="InterPro"/>
</dbReference>
<evidence type="ECO:0000256" key="14">
    <source>
        <dbReference type="ARBA" id="ARBA00034430"/>
    </source>
</evidence>
<protein>
    <recommendedName>
        <fullName evidence="15">Endosomal/lysosomal proton channel TMEM175</fullName>
    </recommendedName>
    <alternativeName>
        <fullName evidence="16">Potassium channel TMEM175</fullName>
    </alternativeName>
    <alternativeName>
        <fullName evidence="13">Transmembrane protein 175</fullName>
    </alternativeName>
</protein>
<evidence type="ECO:0000256" key="15">
    <source>
        <dbReference type="ARBA" id="ARBA00034544"/>
    </source>
</evidence>
<dbReference type="PANTHER" id="PTHR31462">
    <property type="entry name" value="ENDOSOMAL/LYSOSOMAL POTASSIUM CHANNEL TMEM175"/>
    <property type="match status" value="1"/>
</dbReference>
<feature type="compositionally biased region" description="Polar residues" evidence="17">
    <location>
        <begin position="186"/>
        <end position="199"/>
    </location>
</feature>
<feature type="transmembrane region" description="Helical" evidence="18">
    <location>
        <begin position="60"/>
        <end position="86"/>
    </location>
</feature>
<evidence type="ECO:0000256" key="12">
    <source>
        <dbReference type="ARBA" id="ARBA00024169"/>
    </source>
</evidence>
<keyword evidence="20" id="KW-1185">Reference proteome</keyword>
<evidence type="ECO:0000256" key="18">
    <source>
        <dbReference type="SAM" id="Phobius"/>
    </source>
</evidence>
<feature type="transmembrane region" description="Helical" evidence="18">
    <location>
        <begin position="35"/>
        <end position="54"/>
    </location>
</feature>
<evidence type="ECO:0000256" key="17">
    <source>
        <dbReference type="SAM" id="MobiDB-lite"/>
    </source>
</evidence>
<dbReference type="PANTHER" id="PTHR31462:SF5">
    <property type="entry name" value="ENDOSOMAL_LYSOSOMAL PROTON CHANNEL TMEM175"/>
    <property type="match status" value="1"/>
</dbReference>
<evidence type="ECO:0000313" key="20">
    <source>
        <dbReference type="Proteomes" id="UP001431209"/>
    </source>
</evidence>
<dbReference type="InterPro" id="IPR010617">
    <property type="entry name" value="TMEM175-like"/>
</dbReference>
<feature type="transmembrane region" description="Helical" evidence="18">
    <location>
        <begin position="360"/>
        <end position="378"/>
    </location>
</feature>